<protein>
    <submittedName>
        <fullName evidence="1">Uncharacterized protein</fullName>
    </submittedName>
</protein>
<evidence type="ECO:0000313" key="1">
    <source>
        <dbReference type="EMBL" id="TDL81571.1"/>
    </source>
</evidence>
<dbReference type="OrthoDB" id="547419at2"/>
<organism evidence="1 2">
    <name type="scientific">Palleronia sediminis</name>
    <dbReference type="NCBI Taxonomy" id="2547833"/>
    <lineage>
        <taxon>Bacteria</taxon>
        <taxon>Pseudomonadati</taxon>
        <taxon>Pseudomonadota</taxon>
        <taxon>Alphaproteobacteria</taxon>
        <taxon>Rhodobacterales</taxon>
        <taxon>Roseobacteraceae</taxon>
        <taxon>Palleronia</taxon>
    </lineage>
</organism>
<dbReference type="Gene3D" id="3.40.50.300">
    <property type="entry name" value="P-loop containing nucleotide triphosphate hydrolases"/>
    <property type="match status" value="1"/>
</dbReference>
<proteinExistence type="predicted"/>
<dbReference type="AlphaFoldDB" id="A0A4R6AC68"/>
<keyword evidence="2" id="KW-1185">Reference proteome</keyword>
<name>A0A4R6AC68_9RHOB</name>
<gene>
    <name evidence="1" type="ORF">E2L08_05485</name>
</gene>
<dbReference type="InterPro" id="IPR027417">
    <property type="entry name" value="P-loop_NTPase"/>
</dbReference>
<dbReference type="EMBL" id="SNAA01000004">
    <property type="protein sequence ID" value="TDL81571.1"/>
    <property type="molecule type" value="Genomic_DNA"/>
</dbReference>
<dbReference type="Proteomes" id="UP000295701">
    <property type="component" value="Unassembled WGS sequence"/>
</dbReference>
<sequence>MRLIPAALRRRTAPASDAARRLIFHVGDNKTGSTSIQNALAMGRVTTPGTTLIYPIRDDQLNHNHLRPQVEKGGAQDRLEWVRSQMDAHDAGLCILSGEVFEATPPRQLRAAIDTHLAGWADEIRIIAYVRPHAARLLSSYAEQIKIGWYRKGLDEFIARALDNPRFHYADRFGKWRRVFGDAFELRPMIRERLRNGSVIDDFLGAALGDAPFEIGPGAADNESLTLHELMVMRVVQDKLAHMAKGQRHAVGWELARLLGKARPAGRQDKLRLPRDLAERIAARFADDAAAVDAAFFGGEDVLRAELARAVRDAPAERQSVEPGDHLAPGERAAVEALAELASELMSDGGDWRARLRGFRIAALREGSGVRDGV</sequence>
<reference evidence="1 2" key="1">
    <citation type="submission" date="2019-03" db="EMBL/GenBank/DDBJ databases">
        <title>Primorskyibacter sp. SS33 isolated from sediments.</title>
        <authorList>
            <person name="Xunke S."/>
        </authorList>
    </citation>
    <scope>NUCLEOTIDE SEQUENCE [LARGE SCALE GENOMIC DNA]</scope>
    <source>
        <strain evidence="1 2">SS33</strain>
    </source>
</reference>
<evidence type="ECO:0000313" key="2">
    <source>
        <dbReference type="Proteomes" id="UP000295701"/>
    </source>
</evidence>
<accession>A0A4R6AC68</accession>
<dbReference type="SUPFAM" id="SSF52540">
    <property type="entry name" value="P-loop containing nucleoside triphosphate hydrolases"/>
    <property type="match status" value="1"/>
</dbReference>
<comment type="caution">
    <text evidence="1">The sequence shown here is derived from an EMBL/GenBank/DDBJ whole genome shotgun (WGS) entry which is preliminary data.</text>
</comment>
<dbReference type="RefSeq" id="WP_133396058.1">
    <property type="nucleotide sequence ID" value="NZ_SNAA01000004.1"/>
</dbReference>